<dbReference type="PANTHER" id="PTHR11014:SF63">
    <property type="entry name" value="METALLOPEPTIDASE, PUTATIVE (AFU_ORTHOLOGUE AFUA_6G09600)-RELATED"/>
    <property type="match status" value="1"/>
</dbReference>
<feature type="binding site" evidence="2">
    <location>
        <position position="103"/>
    </location>
    <ligand>
        <name>Mn(2+)</name>
        <dbReference type="ChEBI" id="CHEBI:29035"/>
        <label>2</label>
    </ligand>
</feature>
<dbReference type="InterPro" id="IPR011650">
    <property type="entry name" value="Peptidase_M20_dimer"/>
</dbReference>
<reference evidence="4 5" key="1">
    <citation type="submission" date="2019-03" db="EMBL/GenBank/DDBJ databases">
        <authorList>
            <person name="Yang Y."/>
        </authorList>
    </citation>
    <scope>NUCLEOTIDE SEQUENCE [LARGE SCALE GENOMIC DNA]</scope>
    <source>
        <strain evidence="4 5">ASL-1</strain>
    </source>
</reference>
<evidence type="ECO:0000313" key="4">
    <source>
        <dbReference type="EMBL" id="TFD99232.1"/>
    </source>
</evidence>
<dbReference type="GO" id="GO:0050118">
    <property type="term" value="F:N-acetyldiaminopimelate deacetylase activity"/>
    <property type="evidence" value="ECO:0007669"/>
    <property type="project" value="UniProtKB-ARBA"/>
</dbReference>
<dbReference type="Pfam" id="PF07687">
    <property type="entry name" value="M20_dimer"/>
    <property type="match status" value="1"/>
</dbReference>
<keyword evidence="5" id="KW-1185">Reference proteome</keyword>
<dbReference type="SUPFAM" id="SSF55031">
    <property type="entry name" value="Bacterial exopeptidase dimerisation domain"/>
    <property type="match status" value="1"/>
</dbReference>
<name>A0A4Y8LCN4_9BACL</name>
<dbReference type="FunFam" id="3.30.70.360:FF:000001">
    <property type="entry name" value="N-acetyldiaminopimelate deacetylase"/>
    <property type="match status" value="1"/>
</dbReference>
<feature type="binding site" evidence="2">
    <location>
        <position position="139"/>
    </location>
    <ligand>
        <name>Mn(2+)</name>
        <dbReference type="ChEBI" id="CHEBI:29035"/>
        <label>2</label>
    </ligand>
</feature>
<dbReference type="OrthoDB" id="2416606at2"/>
<dbReference type="Pfam" id="PF01546">
    <property type="entry name" value="Peptidase_M20"/>
    <property type="match status" value="1"/>
</dbReference>
<sequence>MNEKLFSILDSYYDDMVALRRHLHQNPELSFEEKETPALIEAFYKELGIEVKTGVGGNGVTAVIKGGKPGKTVALRADFDALPIQDEKDVPYKSTIPNKMHACGHDGHTSTLLHLAKALHTIKDELHGTFVMIHQHAEEYAPGGAIEMIEAGCLEGVDAVFGTHLWATEETGKIQYRTGPFMAAADRFEINIQGAGGHGAQPHKTKDALLAGSQLVTSLQQVVARRVNPVESAVVTVASFIAENAFNVIADSAKLIGTARTFAPEVRDLVEKEIGRVTEGTCLSADCTYEYNYFRGYPAVVNHAKETDYLVKQAAQIPGVTIEESEMQMGGEDFAYYLEHRPGTFFFTGAKPEGVDNPYPHHHPKFDINEKAMLIAAKTLGSAAINYHEEA</sequence>
<comment type="caution">
    <text evidence="4">The sequence shown here is derived from an EMBL/GenBank/DDBJ whole genome shotgun (WGS) entry which is preliminary data.</text>
</comment>
<dbReference type="SUPFAM" id="SSF53187">
    <property type="entry name" value="Zn-dependent exopeptidases"/>
    <property type="match status" value="1"/>
</dbReference>
<dbReference type="Gene3D" id="3.40.630.10">
    <property type="entry name" value="Zn peptidases"/>
    <property type="match status" value="1"/>
</dbReference>
<gene>
    <name evidence="4" type="ORF">E2626_14735</name>
</gene>
<evidence type="ECO:0000256" key="1">
    <source>
        <dbReference type="ARBA" id="ARBA00022801"/>
    </source>
</evidence>
<feature type="binding site" evidence="2">
    <location>
        <position position="362"/>
    </location>
    <ligand>
        <name>Mn(2+)</name>
        <dbReference type="ChEBI" id="CHEBI:29035"/>
        <label>2</label>
    </ligand>
</feature>
<dbReference type="GO" id="GO:0019877">
    <property type="term" value="P:diaminopimelate biosynthetic process"/>
    <property type="evidence" value="ECO:0007669"/>
    <property type="project" value="UniProtKB-ARBA"/>
</dbReference>
<dbReference type="GO" id="GO:0046872">
    <property type="term" value="F:metal ion binding"/>
    <property type="evidence" value="ECO:0007669"/>
    <property type="project" value="UniProtKB-KW"/>
</dbReference>
<feature type="domain" description="Peptidase M20 dimerisation" evidence="3">
    <location>
        <begin position="187"/>
        <end position="274"/>
    </location>
</feature>
<keyword evidence="2" id="KW-0479">Metal-binding</keyword>
<dbReference type="NCBIfam" id="TIGR01891">
    <property type="entry name" value="amidohydrolases"/>
    <property type="match status" value="1"/>
</dbReference>
<feature type="binding site" evidence="2">
    <location>
        <position position="164"/>
    </location>
    <ligand>
        <name>Mn(2+)</name>
        <dbReference type="ChEBI" id="CHEBI:29035"/>
        <label>2</label>
    </ligand>
</feature>
<dbReference type="Proteomes" id="UP000297776">
    <property type="component" value="Unassembled WGS sequence"/>
</dbReference>
<dbReference type="InterPro" id="IPR002933">
    <property type="entry name" value="Peptidase_M20"/>
</dbReference>
<organism evidence="4 5">
    <name type="scientific">Jeotgalibacillus salarius</name>
    <dbReference type="NCBI Taxonomy" id="546023"/>
    <lineage>
        <taxon>Bacteria</taxon>
        <taxon>Bacillati</taxon>
        <taxon>Bacillota</taxon>
        <taxon>Bacilli</taxon>
        <taxon>Bacillales</taxon>
        <taxon>Caryophanaceae</taxon>
        <taxon>Jeotgalibacillus</taxon>
    </lineage>
</organism>
<protein>
    <submittedName>
        <fullName evidence="4">Amidohydrolase</fullName>
    </submittedName>
</protein>
<dbReference type="PIRSF" id="PIRSF005962">
    <property type="entry name" value="Pept_M20D_amidohydro"/>
    <property type="match status" value="1"/>
</dbReference>
<dbReference type="InterPro" id="IPR017439">
    <property type="entry name" value="Amidohydrolase"/>
</dbReference>
<dbReference type="RefSeq" id="WP_134382557.1">
    <property type="nucleotide sequence ID" value="NZ_SORX01000011.1"/>
</dbReference>
<feature type="binding site" evidence="2">
    <location>
        <position position="105"/>
    </location>
    <ligand>
        <name>Mn(2+)</name>
        <dbReference type="ChEBI" id="CHEBI:29035"/>
        <label>2</label>
    </ligand>
</feature>
<dbReference type="PANTHER" id="PTHR11014">
    <property type="entry name" value="PEPTIDASE M20 FAMILY MEMBER"/>
    <property type="match status" value="1"/>
</dbReference>
<dbReference type="AlphaFoldDB" id="A0A4Y8LCN4"/>
<proteinExistence type="predicted"/>
<dbReference type="InterPro" id="IPR036264">
    <property type="entry name" value="Bact_exopeptidase_dim_dom"/>
</dbReference>
<keyword evidence="1 4" id="KW-0378">Hydrolase</keyword>
<accession>A0A4Y8LCN4</accession>
<keyword evidence="2" id="KW-0464">Manganese</keyword>
<evidence type="ECO:0000313" key="5">
    <source>
        <dbReference type="Proteomes" id="UP000297776"/>
    </source>
</evidence>
<comment type="cofactor">
    <cofactor evidence="2">
        <name>Mn(2+)</name>
        <dbReference type="ChEBI" id="CHEBI:29035"/>
    </cofactor>
    <text evidence="2">The Mn(2+) ion enhances activity.</text>
</comment>
<evidence type="ECO:0000256" key="2">
    <source>
        <dbReference type="PIRSR" id="PIRSR005962-1"/>
    </source>
</evidence>
<dbReference type="CDD" id="cd08021">
    <property type="entry name" value="M20_Acy1_YhaA-like"/>
    <property type="match status" value="1"/>
</dbReference>
<dbReference type="EMBL" id="SORX01000011">
    <property type="protein sequence ID" value="TFD99232.1"/>
    <property type="molecule type" value="Genomic_DNA"/>
</dbReference>
<dbReference type="Gene3D" id="3.30.70.360">
    <property type="match status" value="1"/>
</dbReference>
<evidence type="ECO:0000259" key="3">
    <source>
        <dbReference type="Pfam" id="PF07687"/>
    </source>
</evidence>